<dbReference type="Gene3D" id="3.30.420.10">
    <property type="entry name" value="Ribonuclease H-like superfamily/Ribonuclease H"/>
    <property type="match status" value="1"/>
</dbReference>
<dbReference type="CDD" id="cd06139">
    <property type="entry name" value="DNA_polA_I_Ecoli_like_exo"/>
    <property type="match status" value="1"/>
</dbReference>
<accession>A0ABC8JPX0</accession>
<dbReference type="GO" id="GO:0005739">
    <property type="term" value="C:mitochondrion"/>
    <property type="evidence" value="ECO:0007669"/>
    <property type="project" value="UniProtKB-ARBA"/>
</dbReference>
<name>A0ABC8JPX0_ERUVS</name>
<dbReference type="GO" id="GO:0006264">
    <property type="term" value="P:mitochondrial DNA replication"/>
    <property type="evidence" value="ECO:0007669"/>
    <property type="project" value="UniProtKB-ARBA"/>
</dbReference>
<evidence type="ECO:0000256" key="1">
    <source>
        <dbReference type="ARBA" id="ARBA00007705"/>
    </source>
</evidence>
<evidence type="ECO:0000313" key="17">
    <source>
        <dbReference type="EMBL" id="CAH8337025.1"/>
    </source>
</evidence>
<evidence type="ECO:0000256" key="9">
    <source>
        <dbReference type="ARBA" id="ARBA00022839"/>
    </source>
</evidence>
<dbReference type="PANTHER" id="PTHR10133">
    <property type="entry name" value="DNA POLYMERASE I"/>
    <property type="match status" value="1"/>
</dbReference>
<evidence type="ECO:0000313" key="18">
    <source>
        <dbReference type="Proteomes" id="UP001642260"/>
    </source>
</evidence>
<dbReference type="PANTHER" id="PTHR10133:SF27">
    <property type="entry name" value="DNA POLYMERASE NU"/>
    <property type="match status" value="1"/>
</dbReference>
<dbReference type="GO" id="GO:0003677">
    <property type="term" value="F:DNA binding"/>
    <property type="evidence" value="ECO:0007669"/>
    <property type="project" value="UniProtKB-KW"/>
</dbReference>
<dbReference type="Proteomes" id="UP001642260">
    <property type="component" value="Unassembled WGS sequence"/>
</dbReference>
<keyword evidence="10" id="KW-0239">DNA-directed DNA polymerase</keyword>
<evidence type="ECO:0000256" key="8">
    <source>
        <dbReference type="ARBA" id="ARBA00022801"/>
    </source>
</evidence>
<dbReference type="Gene3D" id="3.30.70.370">
    <property type="match status" value="1"/>
</dbReference>
<keyword evidence="3" id="KW-0808">Transferase</keyword>
<evidence type="ECO:0000256" key="4">
    <source>
        <dbReference type="ARBA" id="ARBA00022695"/>
    </source>
</evidence>
<evidence type="ECO:0000256" key="3">
    <source>
        <dbReference type="ARBA" id="ARBA00022679"/>
    </source>
</evidence>
<dbReference type="InterPro" id="IPR043502">
    <property type="entry name" value="DNA/RNA_pol_sf"/>
</dbReference>
<keyword evidence="4" id="KW-0548">Nucleotidyltransferase</keyword>
<dbReference type="CDD" id="cd08640">
    <property type="entry name" value="DNA_pol_A_plastid_like"/>
    <property type="match status" value="1"/>
</dbReference>
<dbReference type="InterPro" id="IPR012337">
    <property type="entry name" value="RNaseH-like_sf"/>
</dbReference>
<comment type="catalytic activity">
    <reaction evidence="14">
        <text>DNA(n) + a 2'-deoxyribonucleoside 5'-triphosphate = DNA(n+1) + diphosphate</text>
        <dbReference type="Rhea" id="RHEA:22508"/>
        <dbReference type="Rhea" id="RHEA-COMP:17339"/>
        <dbReference type="Rhea" id="RHEA-COMP:17340"/>
        <dbReference type="ChEBI" id="CHEBI:33019"/>
        <dbReference type="ChEBI" id="CHEBI:61560"/>
        <dbReference type="ChEBI" id="CHEBI:173112"/>
        <dbReference type="EC" id="2.7.7.7"/>
    </reaction>
</comment>
<comment type="caution">
    <text evidence="17">The sequence shown here is derived from an EMBL/GenBank/DDBJ whole genome shotgun (WGS) entry which is preliminary data.</text>
</comment>
<dbReference type="SMART" id="SM00482">
    <property type="entry name" value="POLAc"/>
    <property type="match status" value="1"/>
</dbReference>
<keyword evidence="5" id="KW-0235">DNA replication</keyword>
<gene>
    <name evidence="17" type="ORF">ERUC_LOCUS14042</name>
</gene>
<dbReference type="InterPro" id="IPR001098">
    <property type="entry name" value="DNA-dir_DNA_pol_A_palm_dom"/>
</dbReference>
<evidence type="ECO:0000256" key="6">
    <source>
        <dbReference type="ARBA" id="ARBA00022722"/>
    </source>
</evidence>
<evidence type="ECO:0000256" key="11">
    <source>
        <dbReference type="ARBA" id="ARBA00022946"/>
    </source>
</evidence>
<dbReference type="SUPFAM" id="SSF56672">
    <property type="entry name" value="DNA/RNA polymerases"/>
    <property type="match status" value="1"/>
</dbReference>
<keyword evidence="9" id="KW-0269">Exonuclease</keyword>
<dbReference type="FunFam" id="1.10.150.20:FF:000034">
    <property type="entry name" value="DNA polymerase I"/>
    <property type="match status" value="1"/>
</dbReference>
<dbReference type="GO" id="GO:0006281">
    <property type="term" value="P:DNA repair"/>
    <property type="evidence" value="ECO:0007669"/>
    <property type="project" value="UniProtKB-KW"/>
</dbReference>
<dbReference type="AlphaFoldDB" id="A0ABC8JPX0"/>
<dbReference type="EC" id="2.7.7.7" evidence="2"/>
<keyword evidence="13" id="KW-0234">DNA repair</keyword>
<dbReference type="Gene3D" id="1.10.150.20">
    <property type="entry name" value="5' to 3' exonuclease, C-terminal subdomain"/>
    <property type="match status" value="1"/>
</dbReference>
<dbReference type="GO" id="GO:0009507">
    <property type="term" value="C:chloroplast"/>
    <property type="evidence" value="ECO:0007669"/>
    <property type="project" value="UniProtKB-ARBA"/>
</dbReference>
<dbReference type="GO" id="GO:0003887">
    <property type="term" value="F:DNA-directed DNA polymerase activity"/>
    <property type="evidence" value="ECO:0007669"/>
    <property type="project" value="UniProtKB-KW"/>
</dbReference>
<evidence type="ECO:0000259" key="16">
    <source>
        <dbReference type="SMART" id="SM00482"/>
    </source>
</evidence>
<evidence type="ECO:0000256" key="7">
    <source>
        <dbReference type="ARBA" id="ARBA00022763"/>
    </source>
</evidence>
<comment type="similarity">
    <text evidence="1">Belongs to the DNA polymerase type-A family.</text>
</comment>
<keyword evidence="6" id="KW-0540">Nuclease</keyword>
<keyword evidence="12" id="KW-0238">DNA-binding</keyword>
<evidence type="ECO:0000256" key="14">
    <source>
        <dbReference type="ARBA" id="ARBA00049244"/>
    </source>
</evidence>
<reference evidence="17 18" key="1">
    <citation type="submission" date="2022-03" db="EMBL/GenBank/DDBJ databases">
        <authorList>
            <person name="Macdonald S."/>
            <person name="Ahmed S."/>
            <person name="Newling K."/>
        </authorList>
    </citation>
    <scope>NUCLEOTIDE SEQUENCE [LARGE SCALE GENOMIC DNA]</scope>
</reference>
<dbReference type="GO" id="GO:0004527">
    <property type="term" value="F:exonuclease activity"/>
    <property type="evidence" value="ECO:0007669"/>
    <property type="project" value="UniProtKB-KW"/>
</dbReference>
<evidence type="ECO:0000256" key="12">
    <source>
        <dbReference type="ARBA" id="ARBA00023125"/>
    </source>
</evidence>
<organism evidence="17 18">
    <name type="scientific">Eruca vesicaria subsp. sativa</name>
    <name type="common">Garden rocket</name>
    <name type="synonym">Eruca sativa</name>
    <dbReference type="NCBI Taxonomy" id="29727"/>
    <lineage>
        <taxon>Eukaryota</taxon>
        <taxon>Viridiplantae</taxon>
        <taxon>Streptophyta</taxon>
        <taxon>Embryophyta</taxon>
        <taxon>Tracheophyta</taxon>
        <taxon>Spermatophyta</taxon>
        <taxon>Magnoliopsida</taxon>
        <taxon>eudicotyledons</taxon>
        <taxon>Gunneridae</taxon>
        <taxon>Pentapetalae</taxon>
        <taxon>rosids</taxon>
        <taxon>malvids</taxon>
        <taxon>Brassicales</taxon>
        <taxon>Brassicaceae</taxon>
        <taxon>Brassiceae</taxon>
        <taxon>Eruca</taxon>
    </lineage>
</organism>
<proteinExistence type="inferred from homology"/>
<evidence type="ECO:0000256" key="5">
    <source>
        <dbReference type="ARBA" id="ARBA00022705"/>
    </source>
</evidence>
<dbReference type="InterPro" id="IPR002562">
    <property type="entry name" value="3'-5'_exonuclease_dom"/>
</dbReference>
<dbReference type="SUPFAM" id="SSF53098">
    <property type="entry name" value="Ribonuclease H-like"/>
    <property type="match status" value="1"/>
</dbReference>
<dbReference type="PRINTS" id="PR00868">
    <property type="entry name" value="DNAPOLI"/>
</dbReference>
<dbReference type="Pfam" id="PF00476">
    <property type="entry name" value="DNA_pol_A"/>
    <property type="match status" value="2"/>
</dbReference>
<keyword evidence="7" id="KW-0227">DNA damage</keyword>
<keyword evidence="8" id="KW-0378">Hydrolase</keyword>
<evidence type="ECO:0000256" key="2">
    <source>
        <dbReference type="ARBA" id="ARBA00012417"/>
    </source>
</evidence>
<dbReference type="Pfam" id="PF01612">
    <property type="entry name" value="DNA_pol_A_exo1"/>
    <property type="match status" value="1"/>
</dbReference>
<evidence type="ECO:0000256" key="13">
    <source>
        <dbReference type="ARBA" id="ARBA00023204"/>
    </source>
</evidence>
<keyword evidence="18" id="KW-1185">Reference proteome</keyword>
<dbReference type="EMBL" id="CAKOAT010130822">
    <property type="protein sequence ID" value="CAH8337025.1"/>
    <property type="molecule type" value="Genomic_DNA"/>
</dbReference>
<dbReference type="InterPro" id="IPR002298">
    <property type="entry name" value="DNA_polymerase_A"/>
</dbReference>
<sequence length="1034" mass="115075">MGVSLRHFSPSSFWLSRPPRASSSSSLLPLLLPRRRILTRKVAITNGSARYCTATASGGFQHPGRQGSSSTIEFSGEWKLSVGSKTAIMVPPTVLKTGAVSAWRKGEVNQFGERNGEQAQSQVDGSGNYFRSFVPKIDDVQSYGNYQTLEHQLESRGDVTTVDRELNGFAEQKSLRRPLVALPRKNVKAGERIDDKDVQGRQKPLVASFDGARSENTVTISKVGKRTDLSKVRANLSKIYNRVRVVDNVSTAKEIVAKLINQYRDLVHACDTEVSKIDVKSETPVDHGELICFSIYCGSEANFGDGKSCIWVDVLGENGKDVLAEFKPFFEDSSIKKVWHNYSFDNHIIRNYGIKLSGFHGDTMHMARLWDSSRQTSGGYSLEALTSDPRVLGGTDTKEESELFGKISMKTIFGKGKLKKDGTEGKVVVIPPVEELQRDDREAWISYSALDSISTLKLYESMKKQLQAKKWFFVGKLVSGKNMFDFYQEYWQPFGELLAKMEAEGMLVDREYLAQIEVVAKGEQEIAVSRFRSWASKHCPDAKHMNVGSDTQLRQLFFGGISNSCNGEDLPYEKLFKVPNVDNVIEEGKKRATKFRNIKLHRISDSPLPAEKFTPSGWPSVSGDTLKALAGKVSAAYDFTEVSADDKSQEESIGDEEFMSLPDEVLETQNSNTSAESDTSAFGTAFDAFGGGETGKEACHAIASLCEVCSIDSLISNFILPLQGSNVSGKDGRVHCSLNINTETGRLSARRPNLQNQPALEKDRYKIRQAFIASPGNSLIVADYGQLELRILAHLARCKSMMEAFVAGGDFHSRTAMNMYPHIREAVENGEVLLEWHPQPGQEKPPVPLLKDAFASERRKAKMLNFSIAYGKTAIGLSRDWKVSVEEAQETVNLWYNDRQEVRKWQELRKKEAIQNGYVLTLLGRARKFPTYRSRAQKNHIERAAINTPVQGSAADVAMCAMLEITTNERLKELGWKLLLQVHDEVILEGPSESAEIAKAIVVDCMCRPFNGKNILSVDLSVDAKCAQNWYAAK</sequence>
<feature type="domain" description="DNA-directed DNA polymerase family A palm" evidence="16">
    <location>
        <begin position="766"/>
        <end position="994"/>
    </location>
</feature>
<dbReference type="GO" id="GO:0033259">
    <property type="term" value="P:plastid DNA replication"/>
    <property type="evidence" value="ECO:0007669"/>
    <property type="project" value="UniProtKB-ARBA"/>
</dbReference>
<dbReference type="FunFam" id="3.30.420.10:FF:000051">
    <property type="entry name" value="DNA polymerase I"/>
    <property type="match status" value="1"/>
</dbReference>
<keyword evidence="11" id="KW-0809">Transit peptide</keyword>
<evidence type="ECO:0000256" key="15">
    <source>
        <dbReference type="ARBA" id="ARBA00079253"/>
    </source>
</evidence>
<dbReference type="InterPro" id="IPR036397">
    <property type="entry name" value="RNaseH_sf"/>
</dbReference>
<evidence type="ECO:0000256" key="10">
    <source>
        <dbReference type="ARBA" id="ARBA00022932"/>
    </source>
</evidence>
<protein>
    <recommendedName>
        <fullName evidence="2">DNA-directed DNA polymerase</fullName>
        <ecNumber evidence="2">2.7.7.7</ecNumber>
    </recommendedName>
    <alternativeName>
        <fullName evidence="15">DNA polymerase PolI-like B</fullName>
    </alternativeName>
</protein>